<evidence type="ECO:0000313" key="1">
    <source>
        <dbReference type="EnsemblPlants" id="TuG1812G0400001870.01.T01"/>
    </source>
</evidence>
<reference evidence="1" key="2">
    <citation type="submission" date="2018-03" db="EMBL/GenBank/DDBJ databases">
        <title>The Triticum urartu genome reveals the dynamic nature of wheat genome evolution.</title>
        <authorList>
            <person name="Ling H."/>
            <person name="Ma B."/>
            <person name="Shi X."/>
            <person name="Liu H."/>
            <person name="Dong L."/>
            <person name="Sun H."/>
            <person name="Cao Y."/>
            <person name="Gao Q."/>
            <person name="Zheng S."/>
            <person name="Li Y."/>
            <person name="Yu Y."/>
            <person name="Du H."/>
            <person name="Qi M."/>
            <person name="Li Y."/>
            <person name="Yu H."/>
            <person name="Cui Y."/>
            <person name="Wang N."/>
            <person name="Chen C."/>
            <person name="Wu H."/>
            <person name="Zhao Y."/>
            <person name="Zhang J."/>
            <person name="Li Y."/>
            <person name="Zhou W."/>
            <person name="Zhang B."/>
            <person name="Hu W."/>
            <person name="Eijk M."/>
            <person name="Tang J."/>
            <person name="Witsenboer H."/>
            <person name="Zhao S."/>
            <person name="Li Z."/>
            <person name="Zhang A."/>
            <person name="Wang D."/>
            <person name="Liang C."/>
        </authorList>
    </citation>
    <scope>NUCLEOTIDE SEQUENCE [LARGE SCALE GENOMIC DNA]</scope>
    <source>
        <strain evidence="1">cv. G1812</strain>
    </source>
</reference>
<sequence length="125" mass="13846">PILHGRSWCWCHSSRSPCRTGQTIPTNTAAHLAIFSPTLTTRQWSTIAMHDPEGAGSVGSMGGRQYPHLAPRRRQALWHHRMGNVHHLQCSAAFHGPATRHFLDASGGANLQALFLSSERSRFNQ</sequence>
<dbReference type="AlphaFoldDB" id="A0A8R7Q5A3"/>
<keyword evidence="2" id="KW-1185">Reference proteome</keyword>
<reference evidence="2" key="1">
    <citation type="journal article" date="2013" name="Nature">
        <title>Draft genome of the wheat A-genome progenitor Triticum urartu.</title>
        <authorList>
            <person name="Ling H.Q."/>
            <person name="Zhao S."/>
            <person name="Liu D."/>
            <person name="Wang J."/>
            <person name="Sun H."/>
            <person name="Zhang C."/>
            <person name="Fan H."/>
            <person name="Li D."/>
            <person name="Dong L."/>
            <person name="Tao Y."/>
            <person name="Gao C."/>
            <person name="Wu H."/>
            <person name="Li Y."/>
            <person name="Cui Y."/>
            <person name="Guo X."/>
            <person name="Zheng S."/>
            <person name="Wang B."/>
            <person name="Yu K."/>
            <person name="Liang Q."/>
            <person name="Yang W."/>
            <person name="Lou X."/>
            <person name="Chen J."/>
            <person name="Feng M."/>
            <person name="Jian J."/>
            <person name="Zhang X."/>
            <person name="Luo G."/>
            <person name="Jiang Y."/>
            <person name="Liu J."/>
            <person name="Wang Z."/>
            <person name="Sha Y."/>
            <person name="Zhang B."/>
            <person name="Wu H."/>
            <person name="Tang D."/>
            <person name="Shen Q."/>
            <person name="Xue P."/>
            <person name="Zou S."/>
            <person name="Wang X."/>
            <person name="Liu X."/>
            <person name="Wang F."/>
            <person name="Yang Y."/>
            <person name="An X."/>
            <person name="Dong Z."/>
            <person name="Zhang K."/>
            <person name="Zhang X."/>
            <person name="Luo M.C."/>
            <person name="Dvorak J."/>
            <person name="Tong Y."/>
            <person name="Wang J."/>
            <person name="Yang H."/>
            <person name="Li Z."/>
            <person name="Wang D."/>
            <person name="Zhang A."/>
            <person name="Wang J."/>
        </authorList>
    </citation>
    <scope>NUCLEOTIDE SEQUENCE</scope>
    <source>
        <strain evidence="2">cv. G1812</strain>
    </source>
</reference>
<dbReference type="EnsemblPlants" id="TuG1812G0400001870.01.T01">
    <property type="protein sequence ID" value="TuG1812G0400001870.01.T01"/>
    <property type="gene ID" value="TuG1812G0400001870.01"/>
</dbReference>
<evidence type="ECO:0000313" key="2">
    <source>
        <dbReference type="Proteomes" id="UP000015106"/>
    </source>
</evidence>
<accession>A0A8R7Q5A3</accession>
<reference evidence="1" key="3">
    <citation type="submission" date="2022-06" db="UniProtKB">
        <authorList>
            <consortium name="EnsemblPlants"/>
        </authorList>
    </citation>
    <scope>IDENTIFICATION</scope>
</reference>
<proteinExistence type="predicted"/>
<organism evidence="1 2">
    <name type="scientific">Triticum urartu</name>
    <name type="common">Red wild einkorn</name>
    <name type="synonym">Crithodium urartu</name>
    <dbReference type="NCBI Taxonomy" id="4572"/>
    <lineage>
        <taxon>Eukaryota</taxon>
        <taxon>Viridiplantae</taxon>
        <taxon>Streptophyta</taxon>
        <taxon>Embryophyta</taxon>
        <taxon>Tracheophyta</taxon>
        <taxon>Spermatophyta</taxon>
        <taxon>Magnoliopsida</taxon>
        <taxon>Liliopsida</taxon>
        <taxon>Poales</taxon>
        <taxon>Poaceae</taxon>
        <taxon>BOP clade</taxon>
        <taxon>Pooideae</taxon>
        <taxon>Triticodae</taxon>
        <taxon>Triticeae</taxon>
        <taxon>Triticinae</taxon>
        <taxon>Triticum</taxon>
    </lineage>
</organism>
<name>A0A8R7Q5A3_TRIUA</name>
<dbReference type="Gramene" id="TuG1812G0400001870.01.T01">
    <property type="protein sequence ID" value="TuG1812G0400001870.01.T01"/>
    <property type="gene ID" value="TuG1812G0400001870.01"/>
</dbReference>
<protein>
    <submittedName>
        <fullName evidence="1">Uncharacterized protein</fullName>
    </submittedName>
</protein>
<dbReference type="Proteomes" id="UP000015106">
    <property type="component" value="Chromosome 4"/>
</dbReference>